<dbReference type="Proteomes" id="UP000188354">
    <property type="component" value="Chromosome LG03"/>
</dbReference>
<dbReference type="EMBL" id="CM007363">
    <property type="protein sequence ID" value="OIW15395.1"/>
    <property type="molecule type" value="Genomic_DNA"/>
</dbReference>
<evidence type="ECO:0000313" key="1">
    <source>
        <dbReference type="EMBL" id="OIW15395.1"/>
    </source>
</evidence>
<dbReference type="AlphaFoldDB" id="A0A1J7IRL7"/>
<reference evidence="1 2" key="1">
    <citation type="journal article" date="2017" name="Plant Biotechnol. J.">
        <title>A comprehensive draft genome sequence for lupin (Lupinus angustifolius), an emerging health food: insights into plant-microbe interactions and legume evolution.</title>
        <authorList>
            <person name="Hane J.K."/>
            <person name="Ming Y."/>
            <person name="Kamphuis L.G."/>
            <person name="Nelson M.N."/>
            <person name="Garg G."/>
            <person name="Atkins C.A."/>
            <person name="Bayer P.E."/>
            <person name="Bravo A."/>
            <person name="Bringans S."/>
            <person name="Cannon S."/>
            <person name="Edwards D."/>
            <person name="Foley R."/>
            <person name="Gao L.L."/>
            <person name="Harrison M.J."/>
            <person name="Huang W."/>
            <person name="Hurgobin B."/>
            <person name="Li S."/>
            <person name="Liu C.W."/>
            <person name="McGrath A."/>
            <person name="Morahan G."/>
            <person name="Murray J."/>
            <person name="Weller J."/>
            <person name="Jian J."/>
            <person name="Singh K.B."/>
        </authorList>
    </citation>
    <scope>NUCLEOTIDE SEQUENCE [LARGE SCALE GENOMIC DNA]</scope>
    <source>
        <strain evidence="2">cv. Tanjil</strain>
        <tissue evidence="1">Whole plant</tissue>
    </source>
</reference>
<name>A0A1J7IRL7_LUPAN</name>
<proteinExistence type="predicted"/>
<protein>
    <submittedName>
        <fullName evidence="1">Uncharacterized protein</fullName>
    </submittedName>
</protein>
<accession>A0A1J7IRL7</accession>
<keyword evidence="2" id="KW-1185">Reference proteome</keyword>
<organism evidence="1 2">
    <name type="scientific">Lupinus angustifolius</name>
    <name type="common">Narrow-leaved blue lupine</name>
    <dbReference type="NCBI Taxonomy" id="3871"/>
    <lineage>
        <taxon>Eukaryota</taxon>
        <taxon>Viridiplantae</taxon>
        <taxon>Streptophyta</taxon>
        <taxon>Embryophyta</taxon>
        <taxon>Tracheophyta</taxon>
        <taxon>Spermatophyta</taxon>
        <taxon>Magnoliopsida</taxon>
        <taxon>eudicotyledons</taxon>
        <taxon>Gunneridae</taxon>
        <taxon>Pentapetalae</taxon>
        <taxon>rosids</taxon>
        <taxon>fabids</taxon>
        <taxon>Fabales</taxon>
        <taxon>Fabaceae</taxon>
        <taxon>Papilionoideae</taxon>
        <taxon>50 kb inversion clade</taxon>
        <taxon>genistoids sensu lato</taxon>
        <taxon>core genistoids</taxon>
        <taxon>Genisteae</taxon>
        <taxon>Lupinus</taxon>
    </lineage>
</organism>
<dbReference type="Gramene" id="OIW15395">
    <property type="protein sequence ID" value="OIW15395"/>
    <property type="gene ID" value="TanjilG_15778"/>
</dbReference>
<evidence type="ECO:0000313" key="2">
    <source>
        <dbReference type="Proteomes" id="UP000188354"/>
    </source>
</evidence>
<sequence length="57" mass="6814">MITKKISCNWNILETIIPALKFISTKPRWRTKNKTEFSYLIKQKERNENESINLSTN</sequence>
<gene>
    <name evidence="1" type="ORF">TanjilG_15778</name>
</gene>